<evidence type="ECO:0000256" key="8">
    <source>
        <dbReference type="RuleBase" id="RU367082"/>
    </source>
</evidence>
<dbReference type="OrthoDB" id="191192at2759"/>
<evidence type="ECO:0000256" key="6">
    <source>
        <dbReference type="ARBA" id="ARBA00022801"/>
    </source>
</evidence>
<comment type="catalytic activity">
    <reaction evidence="7 8">
        <text>N-terminal L-glutaminyl-[protein] + H2O = N-terminal L-glutamyl-[protein] + NH4(+)</text>
        <dbReference type="Rhea" id="RHEA:50680"/>
        <dbReference type="Rhea" id="RHEA-COMP:12668"/>
        <dbReference type="Rhea" id="RHEA-COMP:12777"/>
        <dbReference type="ChEBI" id="CHEBI:15377"/>
        <dbReference type="ChEBI" id="CHEBI:28938"/>
        <dbReference type="ChEBI" id="CHEBI:64721"/>
        <dbReference type="ChEBI" id="CHEBI:64722"/>
        <dbReference type="EC" id="3.5.1.122"/>
    </reaction>
</comment>
<evidence type="ECO:0000256" key="4">
    <source>
        <dbReference type="ARBA" id="ARBA00012718"/>
    </source>
</evidence>
<comment type="subunit">
    <text evidence="3 8">Monomer.</text>
</comment>
<sequence>MLSQQNQSMTKTNGPLSPVIIPLIPSTMENANNIGVPAPGSSSTTPSPPNPAEMKIMGASVSTTNNSSNSSGCGGGGGGMITTTVGGNTLAGGRSEPGSGNAEHLPKLLNILPAVTACTYTPCYCEENVWKLCDKVRTDFANELEYCHVAFISNKKRMVPMWRQKAGKNEEKLALWDYHVIFFYNPDERCLVFDMDSDLPFPTHFHRYVSETFRTENILQPEYHRFFRIIPASRFLSLFSSDRSHMLRPDDRSWIKPPPNYPPICASGVNNLEQFIDMTDQKNEFGEVFTLMELVRKFYKPRQLS</sequence>
<reference evidence="11 12" key="1">
    <citation type="submission" date="2015-12" db="EMBL/GenBank/DDBJ databases">
        <title>The genome of Folsomia candida.</title>
        <authorList>
            <person name="Faddeeva A."/>
            <person name="Derks M.F."/>
            <person name="Anvar Y."/>
            <person name="Smit S."/>
            <person name="Van Straalen N."/>
            <person name="Roelofs D."/>
        </authorList>
    </citation>
    <scope>NUCLEOTIDE SEQUENCE [LARGE SCALE GENOMIC DNA]</scope>
    <source>
        <strain evidence="11 12">VU population</strain>
        <tissue evidence="11">Whole body</tissue>
    </source>
</reference>
<dbReference type="GO" id="GO:0008418">
    <property type="term" value="F:protein-N-terminal asparagine amidohydrolase activity"/>
    <property type="evidence" value="ECO:0007669"/>
    <property type="project" value="UniProtKB-UniRule"/>
</dbReference>
<dbReference type="GO" id="GO:0070773">
    <property type="term" value="F:protein-N-terminal glutamine amidohydrolase activity"/>
    <property type="evidence" value="ECO:0007669"/>
    <property type="project" value="UniProtKB-UniRule"/>
</dbReference>
<dbReference type="GO" id="GO:0005634">
    <property type="term" value="C:nucleus"/>
    <property type="evidence" value="ECO:0007669"/>
    <property type="project" value="TreeGrafter"/>
</dbReference>
<dbReference type="STRING" id="158441.A0A226EII0"/>
<evidence type="ECO:0000313" key="12">
    <source>
        <dbReference type="Proteomes" id="UP000198287"/>
    </source>
</evidence>
<keyword evidence="6 8" id="KW-0378">Hydrolase</keyword>
<dbReference type="Proteomes" id="UP000198287">
    <property type="component" value="Unassembled WGS sequence"/>
</dbReference>
<dbReference type="PANTHER" id="PTHR13035:SF0">
    <property type="entry name" value="PROTEIN N-TERMINAL GLUTAMINE AMIDOHYDROLASE"/>
    <property type="match status" value="1"/>
</dbReference>
<dbReference type="Gene3D" id="3.10.620.10">
    <property type="entry name" value="Protein N-terminal glutamine amidohydrolase, alpha beta roll"/>
    <property type="match status" value="1"/>
</dbReference>
<organism evidence="11 12">
    <name type="scientific">Folsomia candida</name>
    <name type="common">Springtail</name>
    <dbReference type="NCBI Taxonomy" id="158441"/>
    <lineage>
        <taxon>Eukaryota</taxon>
        <taxon>Metazoa</taxon>
        <taxon>Ecdysozoa</taxon>
        <taxon>Arthropoda</taxon>
        <taxon>Hexapoda</taxon>
        <taxon>Collembola</taxon>
        <taxon>Entomobryomorpha</taxon>
        <taxon>Isotomoidea</taxon>
        <taxon>Isotomidae</taxon>
        <taxon>Proisotominae</taxon>
        <taxon>Folsomia</taxon>
    </lineage>
</organism>
<dbReference type="Pfam" id="PF09764">
    <property type="entry name" value="Nt_Gln_amidase"/>
    <property type="match status" value="1"/>
</dbReference>
<evidence type="ECO:0000256" key="9">
    <source>
        <dbReference type="SAM" id="MobiDB-lite"/>
    </source>
</evidence>
<evidence type="ECO:0000256" key="7">
    <source>
        <dbReference type="ARBA" id="ARBA00048768"/>
    </source>
</evidence>
<gene>
    <name evidence="11" type="ORF">Fcan01_09946</name>
</gene>
<evidence type="ECO:0000313" key="11">
    <source>
        <dbReference type="EMBL" id="OXA56356.1"/>
    </source>
</evidence>
<dbReference type="PANTHER" id="PTHR13035">
    <property type="entry name" value="PROTEIN N-TERMINAL GLUTAMINE AMIDOHYDROLASE"/>
    <property type="match status" value="1"/>
</dbReference>
<evidence type="ECO:0000256" key="1">
    <source>
        <dbReference type="ARBA" id="ARBA00003923"/>
    </source>
</evidence>
<dbReference type="InterPro" id="IPR039733">
    <property type="entry name" value="NTAQ1"/>
</dbReference>
<evidence type="ECO:0000259" key="10">
    <source>
        <dbReference type="Pfam" id="PF09764"/>
    </source>
</evidence>
<dbReference type="GO" id="GO:0005829">
    <property type="term" value="C:cytosol"/>
    <property type="evidence" value="ECO:0007669"/>
    <property type="project" value="TreeGrafter"/>
</dbReference>
<comment type="function">
    <text evidence="1 8">Mediates the side-chain deamidation of N-terminal glutamine residues to glutamate, an important step in N-end rule pathway of protein degradation. Conversion of the resulting N-terminal glutamine to glutamate renders the protein susceptible to arginylation, polyubiquitination and degradation as specified by the N-end rule. Does not act on substrates with internal or C-terminal glutamine and does not act on non-glutamine residues in any position.</text>
</comment>
<protein>
    <recommendedName>
        <fullName evidence="5 8">Protein N-terminal glutamine amidohydrolase</fullName>
        <ecNumber evidence="4 8">3.5.1.122</ecNumber>
    </recommendedName>
    <alternativeName>
        <fullName evidence="8">Protein NH2-terminal glutamine deamidase</fullName>
    </alternativeName>
</protein>
<evidence type="ECO:0000256" key="3">
    <source>
        <dbReference type="ARBA" id="ARBA00011245"/>
    </source>
</evidence>
<keyword evidence="12" id="KW-1185">Reference proteome</keyword>
<dbReference type="InterPro" id="IPR023128">
    <property type="entry name" value="Prot_N_Gln_amidohydro_ab_roll"/>
</dbReference>
<dbReference type="AlphaFoldDB" id="A0A226EII0"/>
<dbReference type="EMBL" id="LNIX01000004">
    <property type="protein sequence ID" value="OXA56356.1"/>
    <property type="molecule type" value="Genomic_DNA"/>
</dbReference>
<accession>A0A226EII0</accession>
<evidence type="ECO:0000256" key="2">
    <source>
        <dbReference type="ARBA" id="ARBA00008985"/>
    </source>
</evidence>
<name>A0A226EII0_FOLCA</name>
<evidence type="ECO:0000256" key="5">
    <source>
        <dbReference type="ARBA" id="ARBA00021247"/>
    </source>
</evidence>
<comment type="similarity">
    <text evidence="2 8">Belongs to the NTAQ1 family.</text>
</comment>
<feature type="region of interest" description="Disordered" evidence="9">
    <location>
        <begin position="32"/>
        <end position="52"/>
    </location>
</feature>
<dbReference type="InterPro" id="IPR037132">
    <property type="entry name" value="N_Gln_amidohydro_ab_roll_sf"/>
</dbReference>
<dbReference type="EC" id="3.5.1.122" evidence="4 8"/>
<comment type="caution">
    <text evidence="11">The sequence shown here is derived from an EMBL/GenBank/DDBJ whole genome shotgun (WGS) entry which is preliminary data.</text>
</comment>
<proteinExistence type="inferred from homology"/>
<feature type="domain" description="Protein N-terminal glutamine amidohydrolase alpha beta roll" evidence="10">
    <location>
        <begin position="120"/>
        <end position="298"/>
    </location>
</feature>